<keyword evidence="2" id="KW-1185">Reference proteome</keyword>
<dbReference type="RefSeq" id="WP_094837751.1">
    <property type="nucleotide sequence ID" value="NZ_NEVQ01000012.1"/>
</dbReference>
<protein>
    <submittedName>
        <fullName evidence="1">Uncharacterized protein</fullName>
    </submittedName>
</protein>
<dbReference type="CDD" id="cd22213">
    <property type="entry name" value="AcrIIC1"/>
    <property type="match status" value="1"/>
</dbReference>
<dbReference type="EMBL" id="NEVQ01000012">
    <property type="protein sequence ID" value="OZI57684.1"/>
    <property type="molecule type" value="Genomic_DNA"/>
</dbReference>
<reference evidence="1 2" key="1">
    <citation type="submission" date="2017-05" db="EMBL/GenBank/DDBJ databases">
        <title>Complete and WGS of Bordetella genogroups.</title>
        <authorList>
            <person name="Spilker T."/>
            <person name="LiPuma J."/>
        </authorList>
    </citation>
    <scope>NUCLEOTIDE SEQUENCE [LARGE SCALE GENOMIC DNA]</scope>
    <source>
        <strain evidence="1 2">AU9919</strain>
    </source>
</reference>
<dbReference type="AlphaFoldDB" id="A0A261U6X7"/>
<proteinExistence type="predicted"/>
<evidence type="ECO:0000313" key="2">
    <source>
        <dbReference type="Proteomes" id="UP000216885"/>
    </source>
</evidence>
<name>A0A261U6X7_9BORD</name>
<dbReference type="Proteomes" id="UP000216885">
    <property type="component" value="Unassembled WGS sequence"/>
</dbReference>
<sequence length="94" mass="10484">MIYSIPESLQDSHDGEEWAIATILGGRVVALRYLADVAPDLELIEPAIKEWLASNPIELRELQALGPVSVGVVGVQGFDQRWRLTEWRLRGKSS</sequence>
<evidence type="ECO:0000313" key="1">
    <source>
        <dbReference type="EMBL" id="OZI57684.1"/>
    </source>
</evidence>
<gene>
    <name evidence="1" type="ORF">CAL20_09935</name>
</gene>
<accession>A0A261U6X7</accession>
<comment type="caution">
    <text evidence="1">The sequence shown here is derived from an EMBL/GenBank/DDBJ whole genome shotgun (WGS) entry which is preliminary data.</text>
</comment>
<organism evidence="1 2">
    <name type="scientific">Bordetella genomosp. 4</name>
    <dbReference type="NCBI Taxonomy" id="463044"/>
    <lineage>
        <taxon>Bacteria</taxon>
        <taxon>Pseudomonadati</taxon>
        <taxon>Pseudomonadota</taxon>
        <taxon>Betaproteobacteria</taxon>
        <taxon>Burkholderiales</taxon>
        <taxon>Alcaligenaceae</taxon>
        <taxon>Bordetella</taxon>
    </lineage>
</organism>